<feature type="region of interest" description="Disordered" evidence="1">
    <location>
        <begin position="120"/>
        <end position="161"/>
    </location>
</feature>
<gene>
    <name evidence="2" type="ORF">GUJ93_ZPchr0002g26734</name>
</gene>
<sequence>MNCRRFHTVVPFALLYFGFDNSIFLSPRRRRSTSEESNPPEKVPLPMDGAGATVEPTANGEKKPEEEQFDPSRMIGIIKRKALIKELAAAYHAECVASCKELLQLQRKWEEEQYVEYKMPEEPPKTSVVNKSSKRRKSEKRREAAAIGSQRGRGGRRSGQDLPGWPLFSPLKLQLQKCSKCFREFCSTINYRRHIRRQSTARLSKLKRISSRTGTVLLHFGTNFRWIRPKQFCPWLMWFYRN</sequence>
<dbReference type="PANTHER" id="PTHR37242">
    <property type="entry name" value="OS09G0569450 PROTEIN"/>
    <property type="match status" value="1"/>
</dbReference>
<dbReference type="OrthoDB" id="1906532at2759"/>
<reference evidence="2" key="2">
    <citation type="submission" date="2021-02" db="EMBL/GenBank/DDBJ databases">
        <authorList>
            <person name="Kimball J.A."/>
            <person name="Haas M.W."/>
            <person name="Macchietto M."/>
            <person name="Kono T."/>
            <person name="Duquette J."/>
            <person name="Shao M."/>
        </authorList>
    </citation>
    <scope>NUCLEOTIDE SEQUENCE</scope>
    <source>
        <tissue evidence="2">Fresh leaf tissue</tissue>
    </source>
</reference>
<reference evidence="2" key="1">
    <citation type="journal article" date="2021" name="bioRxiv">
        <title>Whole Genome Assembly and Annotation of Northern Wild Rice, Zizania palustris L., Supports a Whole Genome Duplication in the Zizania Genus.</title>
        <authorList>
            <person name="Haas M."/>
            <person name="Kono T."/>
            <person name="Macchietto M."/>
            <person name="Millas R."/>
            <person name="McGilp L."/>
            <person name="Shao M."/>
            <person name="Duquette J."/>
            <person name="Hirsch C.N."/>
            <person name="Kimball J."/>
        </authorList>
    </citation>
    <scope>NUCLEOTIDE SEQUENCE</scope>
    <source>
        <tissue evidence="2">Fresh leaf tissue</tissue>
    </source>
</reference>
<dbReference type="AlphaFoldDB" id="A0A8J5VVC8"/>
<dbReference type="Proteomes" id="UP000729402">
    <property type="component" value="Unassembled WGS sequence"/>
</dbReference>
<accession>A0A8J5VVC8</accession>
<proteinExistence type="predicted"/>
<feature type="region of interest" description="Disordered" evidence="1">
    <location>
        <begin position="29"/>
        <end position="70"/>
    </location>
</feature>
<protein>
    <recommendedName>
        <fullName evidence="4">C2H2-type domain-containing protein</fullName>
    </recommendedName>
</protein>
<organism evidence="2 3">
    <name type="scientific">Zizania palustris</name>
    <name type="common">Northern wild rice</name>
    <dbReference type="NCBI Taxonomy" id="103762"/>
    <lineage>
        <taxon>Eukaryota</taxon>
        <taxon>Viridiplantae</taxon>
        <taxon>Streptophyta</taxon>
        <taxon>Embryophyta</taxon>
        <taxon>Tracheophyta</taxon>
        <taxon>Spermatophyta</taxon>
        <taxon>Magnoliopsida</taxon>
        <taxon>Liliopsida</taxon>
        <taxon>Poales</taxon>
        <taxon>Poaceae</taxon>
        <taxon>BOP clade</taxon>
        <taxon>Oryzoideae</taxon>
        <taxon>Oryzeae</taxon>
        <taxon>Zizaniinae</taxon>
        <taxon>Zizania</taxon>
    </lineage>
</organism>
<evidence type="ECO:0008006" key="4">
    <source>
        <dbReference type="Google" id="ProtNLM"/>
    </source>
</evidence>
<evidence type="ECO:0000256" key="1">
    <source>
        <dbReference type="SAM" id="MobiDB-lite"/>
    </source>
</evidence>
<evidence type="ECO:0000313" key="3">
    <source>
        <dbReference type="Proteomes" id="UP000729402"/>
    </source>
</evidence>
<dbReference type="EMBL" id="JAAALK010000287">
    <property type="protein sequence ID" value="KAG8057799.1"/>
    <property type="molecule type" value="Genomic_DNA"/>
</dbReference>
<dbReference type="PANTHER" id="PTHR37242:SF1">
    <property type="entry name" value="OS09G0569450 PROTEIN"/>
    <property type="match status" value="1"/>
</dbReference>
<name>A0A8J5VVC8_ZIZPA</name>
<keyword evidence="3" id="KW-1185">Reference proteome</keyword>
<evidence type="ECO:0000313" key="2">
    <source>
        <dbReference type="EMBL" id="KAG8057799.1"/>
    </source>
</evidence>
<comment type="caution">
    <text evidence="2">The sequence shown here is derived from an EMBL/GenBank/DDBJ whole genome shotgun (WGS) entry which is preliminary data.</text>
</comment>